<dbReference type="AlphaFoldDB" id="D1AWK6"/>
<evidence type="ECO:0000256" key="2">
    <source>
        <dbReference type="ARBA" id="ARBA00009261"/>
    </source>
</evidence>
<reference evidence="10 11" key="1">
    <citation type="journal article" date="2009" name="Stand. Genomic Sci.">
        <title>Complete genome sequence of Streptobacillus moniliformis type strain (9901T).</title>
        <authorList>
            <person name="Nolan M."/>
            <person name="Gronow S."/>
            <person name="Lapidus A."/>
            <person name="Ivanova N."/>
            <person name="Copeland A."/>
            <person name="Lucas S."/>
            <person name="Del Rio T.G."/>
            <person name="Chen F."/>
            <person name="Tice H."/>
            <person name="Pitluck S."/>
            <person name="Cheng J.F."/>
            <person name="Sims D."/>
            <person name="Meincke L."/>
            <person name="Bruce D."/>
            <person name="Goodwin L."/>
            <person name="Brettin T."/>
            <person name="Han C."/>
            <person name="Detter J.C."/>
            <person name="Ovchinikova G."/>
            <person name="Pati A."/>
            <person name="Mavromatis K."/>
            <person name="Mikhailova N."/>
            <person name="Chen A."/>
            <person name="Palaniappan K."/>
            <person name="Land M."/>
            <person name="Hauser L."/>
            <person name="Chang Y.J."/>
            <person name="Jeffries C.D."/>
            <person name="Rohde M."/>
            <person name="Sproer C."/>
            <person name="Goker M."/>
            <person name="Bristow J."/>
            <person name="Eisen J.A."/>
            <person name="Markowitz V."/>
            <person name="Hugenholtz P."/>
            <person name="Kyrpides N.C."/>
            <person name="Klenk H.P."/>
            <person name="Chain P."/>
        </authorList>
    </citation>
    <scope>NUCLEOTIDE SEQUENCE [LARGE SCALE GENOMIC DNA]</scope>
    <source>
        <strain evidence="11">ATCC 14647 / DSM 12112 / NCTC 10651 / 9901</strain>
    </source>
</reference>
<evidence type="ECO:0000256" key="6">
    <source>
        <dbReference type="ARBA" id="ARBA00022847"/>
    </source>
</evidence>
<evidence type="ECO:0000256" key="3">
    <source>
        <dbReference type="ARBA" id="ARBA00022448"/>
    </source>
</evidence>
<dbReference type="GeneID" id="29673208"/>
<dbReference type="Gene3D" id="1.20.1740.10">
    <property type="entry name" value="Amino acid/polyamine transporter I"/>
    <property type="match status" value="1"/>
</dbReference>
<keyword evidence="3 9" id="KW-0813">Transport</keyword>
<feature type="transmembrane region" description="Helical" evidence="9">
    <location>
        <begin position="240"/>
        <end position="263"/>
    </location>
</feature>
<protein>
    <submittedName>
        <fullName evidence="10">Amino acid carrier protein</fullName>
    </submittedName>
</protein>
<dbReference type="RefSeq" id="WP_012858240.1">
    <property type="nucleotide sequence ID" value="NC_013515.1"/>
</dbReference>
<comment type="similarity">
    <text evidence="2 9">Belongs to the alanine or glycine:cation symporter (AGCS) (TC 2.A.25) family.</text>
</comment>
<feature type="transmembrane region" description="Helical" evidence="9">
    <location>
        <begin position="308"/>
        <end position="329"/>
    </location>
</feature>
<dbReference type="PANTHER" id="PTHR30330:SF3">
    <property type="entry name" value="TRANSCRIPTIONAL REGULATOR, LRP FAMILY"/>
    <property type="match status" value="1"/>
</dbReference>
<dbReference type="PANTHER" id="PTHR30330">
    <property type="entry name" value="AGSS FAMILY TRANSPORTER, SODIUM-ALANINE"/>
    <property type="match status" value="1"/>
</dbReference>
<evidence type="ECO:0000313" key="10">
    <source>
        <dbReference type="EMBL" id="ACZ00682.1"/>
    </source>
</evidence>
<dbReference type="KEGG" id="smf:Smon_0195"/>
<feature type="transmembrane region" description="Helical" evidence="9">
    <location>
        <begin position="408"/>
        <end position="430"/>
    </location>
</feature>
<evidence type="ECO:0000256" key="1">
    <source>
        <dbReference type="ARBA" id="ARBA00004651"/>
    </source>
</evidence>
<feature type="transmembrane region" description="Helical" evidence="9">
    <location>
        <begin position="99"/>
        <end position="123"/>
    </location>
</feature>
<dbReference type="InterPro" id="IPR001463">
    <property type="entry name" value="Na/Ala_symport"/>
</dbReference>
<feature type="transmembrane region" description="Helical" evidence="9">
    <location>
        <begin position="144"/>
        <end position="165"/>
    </location>
</feature>
<feature type="transmembrane region" description="Helical" evidence="9">
    <location>
        <begin position="385"/>
        <end position="402"/>
    </location>
</feature>
<dbReference type="NCBIfam" id="TIGR00835">
    <property type="entry name" value="agcS"/>
    <property type="match status" value="1"/>
</dbReference>
<feature type="transmembrane region" description="Helical" evidence="9">
    <location>
        <begin position="214"/>
        <end position="234"/>
    </location>
</feature>
<dbReference type="Proteomes" id="UP000002072">
    <property type="component" value="Chromosome"/>
</dbReference>
<sequence>MEKILRINEIINNIVWGWPSLIFLVGIGIMLTIRLKMIQISKIKLILSNTLLKIFTKDLTLKGEITAFQSVATALAATVGTGNISGVAIAISTGGPGSIFWMWISALFGMATKFSEVVLAIIYRERKIGGGYNGGPMYYIKNGLNLPFLAKIFAIFTVFASFGIGNMTQSNSISNVINANFSIDIKITSLIITVLVAIVLLGGVERISKVSETLVPFMAIFYIIGALIVIIPNYNEIFNAFHQIFTMAFTKQAAVGGFAGAGFKEIIRQGVARGVFTNEAGLGSAPIAHASAKADHPVLQGMWGVFEVFMDTLVMCTLTALVILVTKTWNSGLSGAELTSYAFNKGFNGGGYIVAIGLTLFAFSTILGWSFYGEKAIIFLFGEKYIKYYRIIYIPIIFVGGIGGLKEVWAITDTLNGLMAIPNLMAVFMLQSKVIKMVRHYFNNPEKILHLEDYEEIVNS</sequence>
<keyword evidence="11" id="KW-1185">Reference proteome</keyword>
<dbReference type="EMBL" id="CP001779">
    <property type="protein sequence ID" value="ACZ00682.1"/>
    <property type="molecule type" value="Genomic_DNA"/>
</dbReference>
<keyword evidence="6 9" id="KW-0769">Symport</keyword>
<dbReference type="Pfam" id="PF01235">
    <property type="entry name" value="Na_Ala_symp"/>
    <property type="match status" value="1"/>
</dbReference>
<feature type="transmembrane region" description="Helical" evidence="9">
    <location>
        <begin position="185"/>
        <end position="202"/>
    </location>
</feature>
<dbReference type="FunFam" id="1.20.1740.10:FF:000004">
    <property type="entry name" value="Sodium:alanine symporter family protein"/>
    <property type="match status" value="1"/>
</dbReference>
<dbReference type="eggNOG" id="COG1115">
    <property type="taxonomic scope" value="Bacteria"/>
</dbReference>
<keyword evidence="7 9" id="KW-1133">Transmembrane helix</keyword>
<organism evidence="10 11">
    <name type="scientific">Streptobacillus moniliformis (strain ATCC 14647 / DSM 12112 / NCTC 10651 / 9901)</name>
    <dbReference type="NCBI Taxonomy" id="519441"/>
    <lineage>
        <taxon>Bacteria</taxon>
        <taxon>Fusobacteriati</taxon>
        <taxon>Fusobacteriota</taxon>
        <taxon>Fusobacteriia</taxon>
        <taxon>Fusobacteriales</taxon>
        <taxon>Leptotrichiaceae</taxon>
        <taxon>Streptobacillus</taxon>
    </lineage>
</organism>
<evidence type="ECO:0000256" key="7">
    <source>
        <dbReference type="ARBA" id="ARBA00022989"/>
    </source>
</evidence>
<evidence type="ECO:0000256" key="5">
    <source>
        <dbReference type="ARBA" id="ARBA00022692"/>
    </source>
</evidence>
<comment type="subcellular location">
    <subcellularLocation>
        <location evidence="1 9">Cell membrane</location>
        <topology evidence="1 9">Multi-pass membrane protein</topology>
    </subcellularLocation>
</comment>
<gene>
    <name evidence="10" type="ordered locus">Smon_0195</name>
</gene>
<evidence type="ECO:0000313" key="11">
    <source>
        <dbReference type="Proteomes" id="UP000002072"/>
    </source>
</evidence>
<dbReference type="GO" id="GO:0005283">
    <property type="term" value="F:amino acid:sodium symporter activity"/>
    <property type="evidence" value="ECO:0007669"/>
    <property type="project" value="InterPro"/>
</dbReference>
<keyword evidence="8 9" id="KW-0472">Membrane</keyword>
<evidence type="ECO:0000256" key="4">
    <source>
        <dbReference type="ARBA" id="ARBA00022475"/>
    </source>
</evidence>
<feature type="transmembrane region" description="Helical" evidence="9">
    <location>
        <begin position="349"/>
        <end position="373"/>
    </location>
</feature>
<dbReference type="GO" id="GO:0005886">
    <property type="term" value="C:plasma membrane"/>
    <property type="evidence" value="ECO:0007669"/>
    <property type="project" value="UniProtKB-SubCell"/>
</dbReference>
<keyword evidence="5 9" id="KW-0812">Transmembrane</keyword>
<proteinExistence type="inferred from homology"/>
<name>D1AWK6_STRM9</name>
<dbReference type="HOGENOM" id="CLU_024867_1_2_0"/>
<keyword evidence="4 9" id="KW-1003">Cell membrane</keyword>
<evidence type="ECO:0000256" key="8">
    <source>
        <dbReference type="ARBA" id="ARBA00023136"/>
    </source>
</evidence>
<feature type="transmembrane region" description="Helical" evidence="9">
    <location>
        <begin position="15"/>
        <end position="35"/>
    </location>
</feature>
<dbReference type="STRING" id="519441.Smon_0195"/>
<evidence type="ECO:0000256" key="9">
    <source>
        <dbReference type="RuleBase" id="RU363064"/>
    </source>
</evidence>
<dbReference type="OrthoDB" id="9804874at2"/>
<dbReference type="PRINTS" id="PR00175">
    <property type="entry name" value="NAALASMPORT"/>
</dbReference>
<accession>D1AWK6</accession>